<evidence type="ECO:0000256" key="1">
    <source>
        <dbReference type="SAM" id="MobiDB-lite"/>
    </source>
</evidence>
<evidence type="ECO:0000313" key="3">
    <source>
        <dbReference type="Proteomes" id="UP000499080"/>
    </source>
</evidence>
<protein>
    <submittedName>
        <fullName evidence="2">Uncharacterized protein</fullName>
    </submittedName>
</protein>
<accession>A0A4Y2ML15</accession>
<name>A0A4Y2ML15_ARAVE</name>
<dbReference type="Proteomes" id="UP000499080">
    <property type="component" value="Unassembled WGS sequence"/>
</dbReference>
<proteinExistence type="predicted"/>
<feature type="region of interest" description="Disordered" evidence="1">
    <location>
        <begin position="79"/>
        <end position="112"/>
    </location>
</feature>
<keyword evidence="3" id="KW-1185">Reference proteome</keyword>
<gene>
    <name evidence="2" type="ORF">AVEN_224225_1</name>
</gene>
<reference evidence="2 3" key="1">
    <citation type="journal article" date="2019" name="Sci. Rep.">
        <title>Orb-weaving spider Araneus ventricosus genome elucidates the spidroin gene catalogue.</title>
        <authorList>
            <person name="Kono N."/>
            <person name="Nakamura H."/>
            <person name="Ohtoshi R."/>
            <person name="Moran D.A.P."/>
            <person name="Shinohara A."/>
            <person name="Yoshida Y."/>
            <person name="Fujiwara M."/>
            <person name="Mori M."/>
            <person name="Tomita M."/>
            <person name="Arakawa K."/>
        </authorList>
    </citation>
    <scope>NUCLEOTIDE SEQUENCE [LARGE SCALE GENOMIC DNA]</scope>
</reference>
<dbReference type="OrthoDB" id="7471944at2759"/>
<dbReference type="AlphaFoldDB" id="A0A4Y2ML15"/>
<dbReference type="EMBL" id="BGPR01007560">
    <property type="protein sequence ID" value="GBN27858.1"/>
    <property type="molecule type" value="Genomic_DNA"/>
</dbReference>
<evidence type="ECO:0000313" key="2">
    <source>
        <dbReference type="EMBL" id="GBN27858.1"/>
    </source>
</evidence>
<comment type="caution">
    <text evidence="2">The sequence shown here is derived from an EMBL/GenBank/DDBJ whole genome shotgun (WGS) entry which is preliminary data.</text>
</comment>
<organism evidence="2 3">
    <name type="scientific">Araneus ventricosus</name>
    <name type="common">Orbweaver spider</name>
    <name type="synonym">Epeira ventricosa</name>
    <dbReference type="NCBI Taxonomy" id="182803"/>
    <lineage>
        <taxon>Eukaryota</taxon>
        <taxon>Metazoa</taxon>
        <taxon>Ecdysozoa</taxon>
        <taxon>Arthropoda</taxon>
        <taxon>Chelicerata</taxon>
        <taxon>Arachnida</taxon>
        <taxon>Araneae</taxon>
        <taxon>Araneomorphae</taxon>
        <taxon>Entelegynae</taxon>
        <taxon>Araneoidea</taxon>
        <taxon>Araneidae</taxon>
        <taxon>Araneus</taxon>
    </lineage>
</organism>
<sequence length="399" mass="45153">MIIGDITEEERQIALATQISTTLEELIDRTTALDAIRNAQHENSEEVRKYNPATDDVRDITCWRCGRFIYVQFTPSSKRFTNSSQRNTSLHSQDSNNQRNTPFSNSRTITIGSNSSLRGATVSNYADPRCSSNRISTTRPVITRANEFPTINCIKTITNKRAKTPAIISKNTEIKALCDPCSDIIVIQQSCVPPDSFIQLWTDGEFQVVDHEIKPLGWIFLSINVGKISHFIPNVDICNQLPFSLIIGFDWLQQLQARCIYDPNGSLCISHYVPSVLHLYECIQAYRQSIRSISSNELSLQPLDGVILPVAVQSLFHTDSQLIPKPGHCLTKYIIYSQNIYSQHEGNETSNAVIFPEKNSQSIHVPEERSVSKYNENIFLEVPDNENEKLRNQQVMPGF</sequence>